<dbReference type="CDD" id="cd03316">
    <property type="entry name" value="MR_like"/>
    <property type="match status" value="1"/>
</dbReference>
<dbReference type="InterPro" id="IPR036849">
    <property type="entry name" value="Enolase-like_C_sf"/>
</dbReference>
<gene>
    <name evidence="5" type="ORF">MicloDRAFT_00026690</name>
</gene>
<dbReference type="InterPro" id="IPR029017">
    <property type="entry name" value="Enolase-like_N"/>
</dbReference>
<dbReference type="PANTHER" id="PTHR13794:SF58">
    <property type="entry name" value="MITOCHONDRIAL ENOLASE SUPERFAMILY MEMBER 1"/>
    <property type="match status" value="1"/>
</dbReference>
<dbReference type="InterPro" id="IPR046945">
    <property type="entry name" value="RHMD-like"/>
</dbReference>
<keyword evidence="6" id="KW-1185">Reference proteome</keyword>
<keyword evidence="2" id="KW-0479">Metal-binding</keyword>
<comment type="cofactor">
    <cofactor evidence="1">
        <name>Mg(2+)</name>
        <dbReference type="ChEBI" id="CHEBI:18420"/>
    </cofactor>
</comment>
<evidence type="ECO:0000256" key="3">
    <source>
        <dbReference type="ARBA" id="ARBA00022842"/>
    </source>
</evidence>
<evidence type="ECO:0000256" key="2">
    <source>
        <dbReference type="ARBA" id="ARBA00022723"/>
    </source>
</evidence>
<keyword evidence="3" id="KW-0460">Magnesium</keyword>
<dbReference type="eggNOG" id="COG4948">
    <property type="taxonomic scope" value="Bacteria"/>
</dbReference>
<dbReference type="SMART" id="SM00922">
    <property type="entry name" value="MR_MLE"/>
    <property type="match status" value="1"/>
</dbReference>
<dbReference type="HOGENOM" id="CLU_030273_3_1_5"/>
<dbReference type="EMBL" id="JH660642">
    <property type="protein sequence ID" value="EIM29014.1"/>
    <property type="molecule type" value="Genomic_DNA"/>
</dbReference>
<evidence type="ECO:0000313" key="5">
    <source>
        <dbReference type="EMBL" id="EIM29014.1"/>
    </source>
</evidence>
<evidence type="ECO:0000259" key="4">
    <source>
        <dbReference type="SMART" id="SM00922"/>
    </source>
</evidence>
<name>I4YYH2_9HYPH</name>
<dbReference type="SUPFAM" id="SSF51604">
    <property type="entry name" value="Enolase C-terminal domain-like"/>
    <property type="match status" value="1"/>
</dbReference>
<dbReference type="InterPro" id="IPR013342">
    <property type="entry name" value="Mandelate_racemase_C"/>
</dbReference>
<accession>I4YYH2</accession>
<proteinExistence type="predicted"/>
<reference evidence="5 6" key="1">
    <citation type="submission" date="2012-02" db="EMBL/GenBank/DDBJ databases">
        <title>Improved High-Quality Draft sequence of Microvirga sp. WSM3557.</title>
        <authorList>
            <consortium name="US DOE Joint Genome Institute"/>
            <person name="Lucas S."/>
            <person name="Han J."/>
            <person name="Lapidus A."/>
            <person name="Cheng J.-F."/>
            <person name="Goodwin L."/>
            <person name="Pitluck S."/>
            <person name="Peters L."/>
            <person name="Zhang X."/>
            <person name="Detter J.C."/>
            <person name="Han C."/>
            <person name="Tapia R."/>
            <person name="Land M."/>
            <person name="Hauser L."/>
            <person name="Kyrpides N."/>
            <person name="Ivanova N."/>
            <person name="Pagani I."/>
            <person name="Brau L."/>
            <person name="Yates R."/>
            <person name="O'Hara G."/>
            <person name="Rui T."/>
            <person name="Howieson J."/>
            <person name="Reeve W."/>
            <person name="Woyke T."/>
        </authorList>
    </citation>
    <scope>NUCLEOTIDE SEQUENCE [LARGE SCALE GENOMIC DNA]</scope>
    <source>
        <strain evidence="5 6">WSM3557</strain>
    </source>
</reference>
<dbReference type="InterPro" id="IPR029065">
    <property type="entry name" value="Enolase_C-like"/>
</dbReference>
<dbReference type="PATRIC" id="fig|864069.3.peg.2879"/>
<dbReference type="Gene3D" id="3.20.20.120">
    <property type="entry name" value="Enolase-like C-terminal domain"/>
    <property type="match status" value="1"/>
</dbReference>
<dbReference type="Pfam" id="PF13378">
    <property type="entry name" value="MR_MLE_C"/>
    <property type="match status" value="1"/>
</dbReference>
<dbReference type="STRING" id="864069.MicloDRAFT_00026690"/>
<dbReference type="GO" id="GO:0016836">
    <property type="term" value="F:hydro-lyase activity"/>
    <property type="evidence" value="ECO:0007669"/>
    <property type="project" value="TreeGrafter"/>
</dbReference>
<organism evidence="5 6">
    <name type="scientific">Microvirga lotononidis</name>
    <dbReference type="NCBI Taxonomy" id="864069"/>
    <lineage>
        <taxon>Bacteria</taxon>
        <taxon>Pseudomonadati</taxon>
        <taxon>Pseudomonadota</taxon>
        <taxon>Alphaproteobacteria</taxon>
        <taxon>Hyphomicrobiales</taxon>
        <taxon>Methylobacteriaceae</taxon>
        <taxon>Microvirga</taxon>
    </lineage>
</organism>
<evidence type="ECO:0000313" key="6">
    <source>
        <dbReference type="Proteomes" id="UP000003947"/>
    </source>
</evidence>
<dbReference type="GO" id="GO:0000287">
    <property type="term" value="F:magnesium ion binding"/>
    <property type="evidence" value="ECO:0007669"/>
    <property type="project" value="TreeGrafter"/>
</dbReference>
<dbReference type="AlphaFoldDB" id="I4YYH2"/>
<dbReference type="GO" id="GO:0016052">
    <property type="term" value="P:carbohydrate catabolic process"/>
    <property type="evidence" value="ECO:0007669"/>
    <property type="project" value="TreeGrafter"/>
</dbReference>
<dbReference type="Pfam" id="PF02746">
    <property type="entry name" value="MR_MLE_N"/>
    <property type="match status" value="1"/>
</dbReference>
<dbReference type="Proteomes" id="UP000003947">
    <property type="component" value="Unassembled WGS sequence"/>
</dbReference>
<protein>
    <submittedName>
        <fullName evidence="5">Enolase superfamily enzyme related to L-alanine-DL-glutamate epimerase</fullName>
    </submittedName>
</protein>
<feature type="domain" description="Mandelate racemase/muconate lactonizing enzyme C-terminal" evidence="4">
    <location>
        <begin position="157"/>
        <end position="256"/>
    </location>
</feature>
<dbReference type="Gene3D" id="3.30.390.10">
    <property type="entry name" value="Enolase-like, N-terminal domain"/>
    <property type="match status" value="1"/>
</dbReference>
<dbReference type="PANTHER" id="PTHR13794">
    <property type="entry name" value="ENOLASE SUPERFAMILY, MANDELATE RACEMASE"/>
    <property type="match status" value="1"/>
</dbReference>
<sequence>MSHNDLPSSRSQTGTIHEARLLRFSFPRDRVIGDSQVRIEKANIGVLELTTSDGLVGTGFFFDLFYGLPSERELTRIFEDQAMPGLKGEIPAVLINRILRPRGGNRRMLPYGFAEAIDQALWDLHAQSLGLPLWRLLGGKEGRVRAYASGLDYHLSDSHYSHFFAQAKAKGYEAFKIKVGHRDVAWDLNRLSLLRDAVGPEALIMVDSNEAWTPKEAIRRINAYQDAGFPIYWLEDPCLREDFEGLRQVGEALHYTHLNTGEYLDLAGKRALIAARAVDILNVHGKISDSLRAGWLAAEHGLEVSLGNTSMEIGVHVACALPECHWLEYSFQNTTILVEETVRIEGGYAYAPDRPGHGIRLSDRARAEFRCPEAGQETAARILPAPPIPLEMSAA</sequence>
<dbReference type="SUPFAM" id="SSF54826">
    <property type="entry name" value="Enolase N-terminal domain-like"/>
    <property type="match status" value="1"/>
</dbReference>
<evidence type="ECO:0000256" key="1">
    <source>
        <dbReference type="ARBA" id="ARBA00001946"/>
    </source>
</evidence>
<dbReference type="RefSeq" id="WP_009491810.1">
    <property type="nucleotide sequence ID" value="NZ_CP141050.1"/>
</dbReference>
<dbReference type="InterPro" id="IPR013341">
    <property type="entry name" value="Mandelate_racemase_N_dom"/>
</dbReference>